<evidence type="ECO:0000313" key="5">
    <source>
        <dbReference type="Proteomes" id="UP000447873"/>
    </source>
</evidence>
<dbReference type="InterPro" id="IPR016191">
    <property type="entry name" value="Ribonuclease/ribotoxin"/>
</dbReference>
<sequence>MKFLPIVSLILSATTCAHADVADVQGFPLLSIFKTIKNLPTRSVRCGGTLPRNEVFTAHQISLAAKAALTHLLKGTQVDLTKAKGTRNFYPKPYGYKDPLVRFPSALCGRDDQLSEFPITRGLYAGASTKDLAHRIVIKQIGRKAIYCGLITHEGAPEVSGLVAPYVNCDG</sequence>
<dbReference type="SUPFAM" id="SSF53933">
    <property type="entry name" value="Microbial ribonucleases"/>
    <property type="match status" value="1"/>
</dbReference>
<dbReference type="GO" id="GO:0004540">
    <property type="term" value="F:RNA nuclease activity"/>
    <property type="evidence" value="ECO:0007669"/>
    <property type="project" value="InterPro"/>
</dbReference>
<proteinExistence type="predicted"/>
<evidence type="ECO:0000256" key="2">
    <source>
        <dbReference type="ARBA" id="ARBA00022801"/>
    </source>
</evidence>
<comment type="caution">
    <text evidence="4">The sequence shown here is derived from an EMBL/GenBank/DDBJ whole genome shotgun (WGS) entry which is preliminary data.</text>
</comment>
<dbReference type="Gene3D" id="3.10.450.30">
    <property type="entry name" value="Microbial ribonucleases"/>
    <property type="match status" value="1"/>
</dbReference>
<dbReference type="Proteomes" id="UP000447873">
    <property type="component" value="Unassembled WGS sequence"/>
</dbReference>
<keyword evidence="2" id="KW-0378">Hydrolase</keyword>
<gene>
    <name evidence="4" type="ORF">EG328_004299</name>
</gene>
<reference evidence="4 5" key="1">
    <citation type="submission" date="2018-12" db="EMBL/GenBank/DDBJ databases">
        <title>Venturia inaequalis Genome Resource.</title>
        <authorList>
            <person name="Lichtner F.J."/>
        </authorList>
    </citation>
    <scope>NUCLEOTIDE SEQUENCE [LARGE SCALE GENOMIC DNA]</scope>
    <source>
        <strain evidence="4 5">120213</strain>
    </source>
</reference>
<dbReference type="GO" id="GO:0016787">
    <property type="term" value="F:hydrolase activity"/>
    <property type="evidence" value="ECO:0007669"/>
    <property type="project" value="UniProtKB-KW"/>
</dbReference>
<name>A0A8H3YVP1_VENIN</name>
<keyword evidence="1" id="KW-0540">Nuclease</keyword>
<dbReference type="GO" id="GO:0003723">
    <property type="term" value="F:RNA binding"/>
    <property type="evidence" value="ECO:0007669"/>
    <property type="project" value="InterPro"/>
</dbReference>
<protein>
    <submittedName>
        <fullName evidence="4">Uncharacterized protein</fullName>
    </submittedName>
</protein>
<evidence type="ECO:0000256" key="3">
    <source>
        <dbReference type="SAM" id="SignalP"/>
    </source>
</evidence>
<dbReference type="EMBL" id="WNWS01000238">
    <property type="protein sequence ID" value="KAE9973628.1"/>
    <property type="molecule type" value="Genomic_DNA"/>
</dbReference>
<feature type="chain" id="PRO_5034723496" evidence="3">
    <location>
        <begin position="20"/>
        <end position="171"/>
    </location>
</feature>
<evidence type="ECO:0000313" key="4">
    <source>
        <dbReference type="EMBL" id="KAE9973628.1"/>
    </source>
</evidence>
<evidence type="ECO:0000256" key="1">
    <source>
        <dbReference type="ARBA" id="ARBA00022722"/>
    </source>
</evidence>
<feature type="signal peptide" evidence="3">
    <location>
        <begin position="1"/>
        <end position="19"/>
    </location>
</feature>
<dbReference type="AlphaFoldDB" id="A0A8H3YVP1"/>
<organism evidence="4 5">
    <name type="scientific">Venturia inaequalis</name>
    <name type="common">Apple scab fungus</name>
    <dbReference type="NCBI Taxonomy" id="5025"/>
    <lineage>
        <taxon>Eukaryota</taxon>
        <taxon>Fungi</taxon>
        <taxon>Dikarya</taxon>
        <taxon>Ascomycota</taxon>
        <taxon>Pezizomycotina</taxon>
        <taxon>Dothideomycetes</taxon>
        <taxon>Pleosporomycetidae</taxon>
        <taxon>Venturiales</taxon>
        <taxon>Venturiaceae</taxon>
        <taxon>Venturia</taxon>
    </lineage>
</organism>
<accession>A0A8H3YVP1</accession>
<keyword evidence="3" id="KW-0732">Signal</keyword>